<gene>
    <name evidence="1" type="ORF">XthCFBP4691_04315</name>
</gene>
<reference evidence="1 2" key="1">
    <citation type="submission" date="2016-08" db="EMBL/GenBank/DDBJ databases">
        <title>Evolution of the type three secretion system and type three effector repertoires in Xanthomonas.</title>
        <authorList>
            <person name="Merda D."/>
            <person name="Briand M."/>
            <person name="Bosis E."/>
            <person name="Rousseau C."/>
            <person name="Portier P."/>
            <person name="Jacques M.-A."/>
            <person name="Fischer-Le Saux M."/>
        </authorList>
    </citation>
    <scope>NUCLEOTIDE SEQUENCE [LARGE SCALE GENOMIC DNA]</scope>
    <source>
        <strain evidence="1 2">CFBP 4691</strain>
    </source>
</reference>
<dbReference type="Proteomes" id="UP000239898">
    <property type="component" value="Unassembled WGS sequence"/>
</dbReference>
<keyword evidence="2" id="KW-1185">Reference proteome</keyword>
<protein>
    <submittedName>
        <fullName evidence="1">Uncharacterized protein</fullName>
    </submittedName>
</protein>
<proteinExistence type="predicted"/>
<comment type="caution">
    <text evidence="1">The sequence shown here is derived from an EMBL/GenBank/DDBJ whole genome shotgun (WGS) entry which is preliminary data.</text>
</comment>
<name>A0A2S6ZJ81_9XANT</name>
<evidence type="ECO:0000313" key="1">
    <source>
        <dbReference type="EMBL" id="PPT92318.1"/>
    </source>
</evidence>
<sequence>MAERASERQERAMDFLKILKSFEDFVYEALIWLILLPQTLLRIVFSPRRMASYAERELASADDEQRDEARTWCLSQLSSEALLALRLSC</sequence>
<evidence type="ECO:0000313" key="2">
    <source>
        <dbReference type="Proteomes" id="UP000239898"/>
    </source>
</evidence>
<organism evidence="1 2">
    <name type="scientific">Xanthomonas theicola</name>
    <dbReference type="NCBI Taxonomy" id="56464"/>
    <lineage>
        <taxon>Bacteria</taxon>
        <taxon>Pseudomonadati</taxon>
        <taxon>Pseudomonadota</taxon>
        <taxon>Gammaproteobacteria</taxon>
        <taxon>Lysobacterales</taxon>
        <taxon>Lysobacteraceae</taxon>
        <taxon>Xanthomonas</taxon>
    </lineage>
</organism>
<accession>A0A2S6ZJ81</accession>
<dbReference type="EMBL" id="MIGX01000011">
    <property type="protein sequence ID" value="PPT92318.1"/>
    <property type="molecule type" value="Genomic_DNA"/>
</dbReference>
<dbReference type="AlphaFoldDB" id="A0A2S6ZJ81"/>